<dbReference type="PIRSF" id="PIRSF029826">
    <property type="entry name" value="UCP029826_pph"/>
    <property type="match status" value="1"/>
</dbReference>
<evidence type="ECO:0000313" key="2">
    <source>
        <dbReference type="EMBL" id="HFW32883.1"/>
    </source>
</evidence>
<evidence type="ECO:0000313" key="1">
    <source>
        <dbReference type="EMBL" id="HET21084.1"/>
    </source>
</evidence>
<dbReference type="Gene3D" id="1.10.287.1080">
    <property type="entry name" value="MazG-like"/>
    <property type="match status" value="1"/>
</dbReference>
<dbReference type="InterPro" id="IPR052555">
    <property type="entry name" value="dCTP_Pyrophosphatase"/>
</dbReference>
<name>A0A7C3RCL5_ARCFL</name>
<evidence type="ECO:0000313" key="3">
    <source>
        <dbReference type="EMBL" id="HGF87560.1"/>
    </source>
</evidence>
<dbReference type="Pfam" id="PF12643">
    <property type="entry name" value="MazG-like"/>
    <property type="match status" value="1"/>
</dbReference>
<reference evidence="2" key="1">
    <citation type="journal article" date="2020" name="mSystems">
        <title>Genome- and Community-Level Interaction Insights into Carbon Utilization and Element Cycling Functions of Hydrothermarchaeota in Hydrothermal Sediment.</title>
        <authorList>
            <person name="Zhou Z."/>
            <person name="Liu Y."/>
            <person name="Xu W."/>
            <person name="Pan J."/>
            <person name="Luo Z.H."/>
            <person name="Li M."/>
        </authorList>
    </citation>
    <scope>NUCLEOTIDE SEQUENCE [LARGE SCALE GENOMIC DNA]</scope>
    <source>
        <strain evidence="1">SpSt-12</strain>
        <strain evidence="3">SpSt-38</strain>
        <strain evidence="2">SpSt-87</strain>
    </source>
</reference>
<dbReference type="GO" id="GO:0009143">
    <property type="term" value="P:nucleoside triphosphate catabolic process"/>
    <property type="evidence" value="ECO:0007669"/>
    <property type="project" value="InterPro"/>
</dbReference>
<dbReference type="EMBL" id="DTLB01000047">
    <property type="protein sequence ID" value="HFW32883.1"/>
    <property type="molecule type" value="Genomic_DNA"/>
</dbReference>
<gene>
    <name evidence="1" type="ORF">ENN70_03095</name>
    <name evidence="3" type="ORF">ENR21_03960</name>
    <name evidence="2" type="ORF">ENW66_08070</name>
</gene>
<protein>
    <submittedName>
        <fullName evidence="2">Nucleotide pyrophosphohydrolase</fullName>
    </submittedName>
</protein>
<keyword evidence="2" id="KW-0378">Hydrolase</keyword>
<comment type="caution">
    <text evidence="2">The sequence shown here is derived from an EMBL/GenBank/DDBJ whole genome shotgun (WGS) entry which is preliminary data.</text>
</comment>
<dbReference type="PANTHER" id="PTHR46523">
    <property type="entry name" value="DCTP PYROPHOSPHATASE 1"/>
    <property type="match status" value="1"/>
</dbReference>
<dbReference type="EMBL" id="DSQD01000122">
    <property type="protein sequence ID" value="HGF87560.1"/>
    <property type="molecule type" value="Genomic_DNA"/>
</dbReference>
<accession>A0A7C3RCL5</accession>
<organism evidence="2">
    <name type="scientific">Archaeoglobus fulgidus</name>
    <dbReference type="NCBI Taxonomy" id="2234"/>
    <lineage>
        <taxon>Archaea</taxon>
        <taxon>Methanobacteriati</taxon>
        <taxon>Methanobacteriota</taxon>
        <taxon>Archaeoglobi</taxon>
        <taxon>Archaeoglobales</taxon>
        <taxon>Archaeoglobaceae</taxon>
        <taxon>Archaeoglobus</taxon>
    </lineage>
</organism>
<dbReference type="AlphaFoldDB" id="A0A7C3RCL5"/>
<dbReference type="GO" id="GO:0047429">
    <property type="term" value="F:nucleoside triphosphate diphosphatase activity"/>
    <property type="evidence" value="ECO:0007669"/>
    <property type="project" value="InterPro"/>
</dbReference>
<sequence>MQELFEILREFRDSRGWKKYHTPKNLSVSIAIEAAELLELFQWTRSFEDEMKVLDEKLGQVEEEVADILIYTLFLCDVAGIDPVTAVKKKMEKNERKYPKDRVHEF</sequence>
<proteinExistence type="predicted"/>
<dbReference type="SUPFAM" id="SSF101386">
    <property type="entry name" value="all-alpha NTP pyrophosphatases"/>
    <property type="match status" value="1"/>
</dbReference>
<dbReference type="CDD" id="cd11537">
    <property type="entry name" value="NTP-PPase_RS21-C6_like"/>
    <property type="match status" value="1"/>
</dbReference>
<dbReference type="PANTHER" id="PTHR46523:SF1">
    <property type="entry name" value="DCTP PYROPHOSPHATASE 1"/>
    <property type="match status" value="1"/>
</dbReference>
<dbReference type="EMBL" id="DSCQ01000037">
    <property type="protein sequence ID" value="HET21084.1"/>
    <property type="molecule type" value="Genomic_DNA"/>
</dbReference>
<dbReference type="InterPro" id="IPR025984">
    <property type="entry name" value="DCTPP"/>
</dbReference>